<reference evidence="2 3" key="1">
    <citation type="submission" date="2024-04" db="EMBL/GenBank/DDBJ databases">
        <title>Symmetric and asymmetric DNA N6-adenine methylation regulates different biological responses in Mucorales.</title>
        <authorList>
            <consortium name="Lawrence Berkeley National Laboratory"/>
            <person name="Lax C."/>
            <person name="Mondo S.J."/>
            <person name="Osorio-Concepcion M."/>
            <person name="Muszewska A."/>
            <person name="Corrochano-Luque M."/>
            <person name="Gutierrez G."/>
            <person name="Riley R."/>
            <person name="Lipzen A."/>
            <person name="Guo J."/>
            <person name="Hundley H."/>
            <person name="Amirebrahimi M."/>
            <person name="Ng V."/>
            <person name="Lorenzo-Gutierrez D."/>
            <person name="Binder U."/>
            <person name="Yang J."/>
            <person name="Song Y."/>
            <person name="Canovas D."/>
            <person name="Navarro E."/>
            <person name="Freitag M."/>
            <person name="Gabaldon T."/>
            <person name="Grigoriev I.V."/>
            <person name="Corrochano L.M."/>
            <person name="Nicolas F.E."/>
            <person name="Garre V."/>
        </authorList>
    </citation>
    <scope>NUCLEOTIDE SEQUENCE [LARGE SCALE GENOMIC DNA]</scope>
    <source>
        <strain evidence="2 3">L51</strain>
    </source>
</reference>
<keyword evidence="3" id="KW-1185">Reference proteome</keyword>
<dbReference type="Proteomes" id="UP001448207">
    <property type="component" value="Unassembled WGS sequence"/>
</dbReference>
<organism evidence="2 3">
    <name type="scientific">Phycomyces blakesleeanus</name>
    <dbReference type="NCBI Taxonomy" id="4837"/>
    <lineage>
        <taxon>Eukaryota</taxon>
        <taxon>Fungi</taxon>
        <taxon>Fungi incertae sedis</taxon>
        <taxon>Mucoromycota</taxon>
        <taxon>Mucoromycotina</taxon>
        <taxon>Mucoromycetes</taxon>
        <taxon>Mucorales</taxon>
        <taxon>Phycomycetaceae</taxon>
        <taxon>Phycomyces</taxon>
    </lineage>
</organism>
<keyword evidence="1" id="KW-0472">Membrane</keyword>
<comment type="caution">
    <text evidence="2">The sequence shown here is derived from an EMBL/GenBank/DDBJ whole genome shotgun (WGS) entry which is preliminary data.</text>
</comment>
<accession>A0ABR3AQT7</accession>
<feature type="transmembrane region" description="Helical" evidence="1">
    <location>
        <begin position="12"/>
        <end position="31"/>
    </location>
</feature>
<evidence type="ECO:0000256" key="1">
    <source>
        <dbReference type="SAM" id="Phobius"/>
    </source>
</evidence>
<gene>
    <name evidence="2" type="ORF">J3Q64DRAFT_1762958</name>
</gene>
<evidence type="ECO:0000313" key="2">
    <source>
        <dbReference type="EMBL" id="KAL0079379.1"/>
    </source>
</evidence>
<evidence type="ECO:0000313" key="3">
    <source>
        <dbReference type="Proteomes" id="UP001448207"/>
    </source>
</evidence>
<keyword evidence="1" id="KW-1133">Transmembrane helix</keyword>
<dbReference type="EMBL" id="JBCLYO010000022">
    <property type="protein sequence ID" value="KAL0079379.1"/>
    <property type="molecule type" value="Genomic_DNA"/>
</dbReference>
<protein>
    <submittedName>
        <fullName evidence="2">Uncharacterized protein</fullName>
    </submittedName>
</protein>
<proteinExistence type="predicted"/>
<feature type="transmembrane region" description="Helical" evidence="1">
    <location>
        <begin position="37"/>
        <end position="52"/>
    </location>
</feature>
<keyword evidence="1" id="KW-0812">Transmembrane</keyword>
<name>A0ABR3AQT7_PHYBL</name>
<sequence length="53" mass="6350">MPMIYNLNSIKVCPFLLLLSTLYIFHAILYLCNIQRSFFILIFLNFLYMSILL</sequence>